<reference evidence="2" key="2">
    <citation type="journal article" date="2022" name="Hortic Res">
        <title>The genome of Dioscorea zingiberensis sheds light on the biosynthesis, origin and evolution of the medicinally important diosgenin saponins.</title>
        <authorList>
            <person name="Li Y."/>
            <person name="Tan C."/>
            <person name="Li Z."/>
            <person name="Guo J."/>
            <person name="Li S."/>
            <person name="Chen X."/>
            <person name="Wang C."/>
            <person name="Dai X."/>
            <person name="Yang H."/>
            <person name="Song W."/>
            <person name="Hou L."/>
            <person name="Xu J."/>
            <person name="Tong Z."/>
            <person name="Xu A."/>
            <person name="Yuan X."/>
            <person name="Wang W."/>
            <person name="Yang Q."/>
            <person name="Chen L."/>
            <person name="Sun Z."/>
            <person name="Wang K."/>
            <person name="Pan B."/>
            <person name="Chen J."/>
            <person name="Bao Y."/>
            <person name="Liu F."/>
            <person name="Qi X."/>
            <person name="Gang D.R."/>
            <person name="Wen J."/>
            <person name="Li J."/>
        </authorList>
    </citation>
    <scope>NUCLEOTIDE SEQUENCE</scope>
    <source>
        <strain evidence="2">Dzin_1.0</strain>
    </source>
</reference>
<dbReference type="Proteomes" id="UP001085076">
    <property type="component" value="Miscellaneous, Linkage group lg04"/>
</dbReference>
<feature type="region of interest" description="Disordered" evidence="1">
    <location>
        <begin position="184"/>
        <end position="257"/>
    </location>
</feature>
<organism evidence="2 3">
    <name type="scientific">Dioscorea zingiberensis</name>
    <dbReference type="NCBI Taxonomy" id="325984"/>
    <lineage>
        <taxon>Eukaryota</taxon>
        <taxon>Viridiplantae</taxon>
        <taxon>Streptophyta</taxon>
        <taxon>Embryophyta</taxon>
        <taxon>Tracheophyta</taxon>
        <taxon>Spermatophyta</taxon>
        <taxon>Magnoliopsida</taxon>
        <taxon>Liliopsida</taxon>
        <taxon>Dioscoreales</taxon>
        <taxon>Dioscoreaceae</taxon>
        <taxon>Dioscorea</taxon>
    </lineage>
</organism>
<evidence type="ECO:0000313" key="3">
    <source>
        <dbReference type="Proteomes" id="UP001085076"/>
    </source>
</evidence>
<name>A0A9D5HGA8_9LILI</name>
<protein>
    <submittedName>
        <fullName evidence="2">Uncharacterized protein</fullName>
    </submittedName>
</protein>
<evidence type="ECO:0000256" key="1">
    <source>
        <dbReference type="SAM" id="MobiDB-lite"/>
    </source>
</evidence>
<proteinExistence type="predicted"/>
<comment type="caution">
    <text evidence="2">The sequence shown here is derived from an EMBL/GenBank/DDBJ whole genome shotgun (WGS) entry which is preliminary data.</text>
</comment>
<accession>A0A9D5HGA8</accession>
<keyword evidence="3" id="KW-1185">Reference proteome</keyword>
<dbReference type="EMBL" id="JAGGNH010000004">
    <property type="protein sequence ID" value="KAJ0975424.1"/>
    <property type="molecule type" value="Genomic_DNA"/>
</dbReference>
<feature type="compositionally biased region" description="Basic and acidic residues" evidence="1">
    <location>
        <begin position="204"/>
        <end position="225"/>
    </location>
</feature>
<reference evidence="2" key="1">
    <citation type="submission" date="2021-03" db="EMBL/GenBank/DDBJ databases">
        <authorList>
            <person name="Li Z."/>
            <person name="Yang C."/>
        </authorList>
    </citation>
    <scope>NUCLEOTIDE SEQUENCE</scope>
    <source>
        <strain evidence="2">Dzin_1.0</strain>
        <tissue evidence="2">Leaf</tissue>
    </source>
</reference>
<dbReference type="AlphaFoldDB" id="A0A9D5HGA8"/>
<gene>
    <name evidence="2" type="ORF">J5N97_017389</name>
</gene>
<evidence type="ECO:0000313" key="2">
    <source>
        <dbReference type="EMBL" id="KAJ0975424.1"/>
    </source>
</evidence>
<sequence length="257" mass="28716">MGSRTAPVVSSSDDLSSSENKVESKGTRACSDYYANILPADVIEELNNLVPSVHFFNLLYSLNKDRNTDWYNFCARQGRQFLGSIPDSIKQWKSKFFFISYSEDWGFPIKWGVPRTHIANKEKPDPNEMKTVKGLQKRRLGPLNEFLTDRLLQENGLYLAMGDEMPSDKGVDIADRMRAISRAKKQKEKALSKTKGQVVSGAPSEKKTSDEREKKTSDERGKEAMVKASLPKPINGTDIGTAKGKGLSKSSSSRKRG</sequence>
<feature type="region of interest" description="Disordered" evidence="1">
    <location>
        <begin position="1"/>
        <end position="23"/>
    </location>
</feature>
<dbReference type="OrthoDB" id="687305at2759"/>